<accession>A0A6A1TY71</accession>
<sequence>MSFETAGLYDLRGLKCPLPVLKTRRRLKDMPSGTELAIETTDPLAGIDIPHFCNQEGHELVRSEKTETGHRFLIRKG</sequence>
<evidence type="ECO:0000313" key="4">
    <source>
        <dbReference type="Proteomes" id="UP000386575"/>
    </source>
</evidence>
<dbReference type="Gene3D" id="3.30.110.40">
    <property type="entry name" value="TusA-like domain"/>
    <property type="match status" value="1"/>
</dbReference>
<dbReference type="InterPro" id="IPR036868">
    <property type="entry name" value="TusA-like_sf"/>
</dbReference>
<gene>
    <name evidence="3" type="ORF">F4V91_19410</name>
</gene>
<dbReference type="PANTHER" id="PTHR33279">
    <property type="entry name" value="SULFUR CARRIER PROTEIN YEDF-RELATED"/>
    <property type="match status" value="1"/>
</dbReference>
<dbReference type="RefSeq" id="WP_151044748.1">
    <property type="nucleotide sequence ID" value="NZ_JANFGR010000015.1"/>
</dbReference>
<dbReference type="SUPFAM" id="SSF64307">
    <property type="entry name" value="SirA-like"/>
    <property type="match status" value="1"/>
</dbReference>
<evidence type="ECO:0000259" key="2">
    <source>
        <dbReference type="Pfam" id="PF01206"/>
    </source>
</evidence>
<name>A0A6A1TY71_NEOGA</name>
<keyword evidence="3" id="KW-0808">Transferase</keyword>
<comment type="similarity">
    <text evidence="1">Belongs to the sulfur carrier protein TusA family.</text>
</comment>
<dbReference type="AlphaFoldDB" id="A0A6A1TY71"/>
<organism evidence="3 4">
    <name type="scientific">Neorhizobium galegae</name>
    <name type="common">Rhizobium galegae</name>
    <dbReference type="NCBI Taxonomy" id="399"/>
    <lineage>
        <taxon>Bacteria</taxon>
        <taxon>Pseudomonadati</taxon>
        <taxon>Pseudomonadota</taxon>
        <taxon>Alphaproteobacteria</taxon>
        <taxon>Hyphomicrobiales</taxon>
        <taxon>Rhizobiaceae</taxon>
        <taxon>Rhizobium/Agrobacterium group</taxon>
        <taxon>Neorhizobium</taxon>
    </lineage>
</organism>
<comment type="caution">
    <text evidence="3">The sequence shown here is derived from an EMBL/GenBank/DDBJ whole genome shotgun (WGS) entry which is preliminary data.</text>
</comment>
<dbReference type="Pfam" id="PF01206">
    <property type="entry name" value="TusA"/>
    <property type="match status" value="1"/>
</dbReference>
<evidence type="ECO:0000256" key="1">
    <source>
        <dbReference type="ARBA" id="ARBA00008984"/>
    </source>
</evidence>
<dbReference type="GO" id="GO:0016740">
    <property type="term" value="F:transferase activity"/>
    <property type="evidence" value="ECO:0007669"/>
    <property type="project" value="UniProtKB-KW"/>
</dbReference>
<feature type="domain" description="UPF0033" evidence="2">
    <location>
        <begin position="10"/>
        <end position="76"/>
    </location>
</feature>
<evidence type="ECO:0000313" key="3">
    <source>
        <dbReference type="EMBL" id="KAB1088394.1"/>
    </source>
</evidence>
<dbReference type="CDD" id="cd00291">
    <property type="entry name" value="SirA_YedF_YeeD"/>
    <property type="match status" value="1"/>
</dbReference>
<dbReference type="InterPro" id="IPR001455">
    <property type="entry name" value="TusA-like"/>
</dbReference>
<protein>
    <submittedName>
        <fullName evidence="3">Sulfurtransferase TusA family protein</fullName>
    </submittedName>
</protein>
<proteinExistence type="inferred from homology"/>
<reference evidence="3 4" key="1">
    <citation type="submission" date="2019-09" db="EMBL/GenBank/DDBJ databases">
        <title>Genome sequencing of Ng87 strain.</title>
        <authorList>
            <person name="Karasev E.S."/>
            <person name="Andronov E."/>
        </authorList>
    </citation>
    <scope>NUCLEOTIDE SEQUENCE [LARGE SCALE GENOMIC DNA]</scope>
    <source>
        <strain evidence="3 4">Ng87</strain>
    </source>
</reference>
<dbReference type="Proteomes" id="UP000386575">
    <property type="component" value="Unassembled WGS sequence"/>
</dbReference>
<dbReference type="EMBL" id="VZUL01000002">
    <property type="protein sequence ID" value="KAB1088394.1"/>
    <property type="molecule type" value="Genomic_DNA"/>
</dbReference>
<dbReference type="PANTHER" id="PTHR33279:SF6">
    <property type="entry name" value="SULFUR CARRIER PROTEIN YEDF-RELATED"/>
    <property type="match status" value="1"/>
</dbReference>